<sequence length="65" mass="7442">MLHAEPIGLVMIFIRLLGSLGWYEDNNLDMVILTLSITFNVRWLSIKDSGPSVEPEIKRTNQNLK</sequence>
<name>A0A4Y3IQP8_9VIBR</name>
<protein>
    <submittedName>
        <fullName evidence="1">Uncharacterized protein</fullName>
    </submittedName>
</protein>
<evidence type="ECO:0000313" key="1">
    <source>
        <dbReference type="EMBL" id="GEA61148.1"/>
    </source>
</evidence>
<dbReference type="AlphaFoldDB" id="A0A4Y3IQP8"/>
<proteinExistence type="predicted"/>
<accession>A0A4Y3IQP8</accession>
<dbReference type="Proteomes" id="UP000318242">
    <property type="component" value="Unassembled WGS sequence"/>
</dbReference>
<organism evidence="1 2">
    <name type="scientific">Vibrio comitans NBRC 102076</name>
    <dbReference type="NCBI Taxonomy" id="1219078"/>
    <lineage>
        <taxon>Bacteria</taxon>
        <taxon>Pseudomonadati</taxon>
        <taxon>Pseudomonadota</taxon>
        <taxon>Gammaproteobacteria</taxon>
        <taxon>Vibrionales</taxon>
        <taxon>Vibrionaceae</taxon>
        <taxon>Vibrio</taxon>
    </lineage>
</organism>
<comment type="caution">
    <text evidence="1">The sequence shown here is derived from an EMBL/GenBank/DDBJ whole genome shotgun (WGS) entry which is preliminary data.</text>
</comment>
<evidence type="ECO:0000313" key="2">
    <source>
        <dbReference type="Proteomes" id="UP000318242"/>
    </source>
</evidence>
<reference evidence="1 2" key="1">
    <citation type="submission" date="2019-06" db="EMBL/GenBank/DDBJ databases">
        <title>Whole genome shotgun sequence of Vibrio comitans NBRC 102076.</title>
        <authorList>
            <person name="Hosoyama A."/>
            <person name="Uohara A."/>
            <person name="Ohji S."/>
            <person name="Ichikawa N."/>
        </authorList>
    </citation>
    <scope>NUCLEOTIDE SEQUENCE [LARGE SCALE GENOMIC DNA]</scope>
    <source>
        <strain evidence="1 2">NBRC 102076</strain>
    </source>
</reference>
<dbReference type="EMBL" id="BJLH01000010">
    <property type="protein sequence ID" value="GEA61148.1"/>
    <property type="molecule type" value="Genomic_DNA"/>
</dbReference>
<keyword evidence="2" id="KW-1185">Reference proteome</keyword>
<gene>
    <name evidence="1" type="ORF">VCO01S_23410</name>
</gene>